<dbReference type="Proteomes" id="UP000017836">
    <property type="component" value="Unassembled WGS sequence"/>
</dbReference>
<evidence type="ECO:0008006" key="4">
    <source>
        <dbReference type="Google" id="ProtNLM"/>
    </source>
</evidence>
<accession>W1P2W3</accession>
<feature type="compositionally biased region" description="Polar residues" evidence="1">
    <location>
        <begin position="140"/>
        <end position="156"/>
    </location>
</feature>
<proteinExistence type="predicted"/>
<feature type="region of interest" description="Disordered" evidence="1">
    <location>
        <begin position="128"/>
        <end position="169"/>
    </location>
</feature>
<dbReference type="CDD" id="cd09917">
    <property type="entry name" value="F-box_SF"/>
    <property type="match status" value="1"/>
</dbReference>
<dbReference type="GO" id="GO:0048366">
    <property type="term" value="P:leaf development"/>
    <property type="evidence" value="ECO:0007669"/>
    <property type="project" value="EnsemblPlants"/>
</dbReference>
<organism evidence="2 3">
    <name type="scientific">Amborella trichopoda</name>
    <dbReference type="NCBI Taxonomy" id="13333"/>
    <lineage>
        <taxon>Eukaryota</taxon>
        <taxon>Viridiplantae</taxon>
        <taxon>Streptophyta</taxon>
        <taxon>Embryophyta</taxon>
        <taxon>Tracheophyta</taxon>
        <taxon>Spermatophyta</taxon>
        <taxon>Magnoliopsida</taxon>
        <taxon>Amborellales</taxon>
        <taxon>Amborellaceae</taxon>
        <taxon>Amborella</taxon>
    </lineage>
</organism>
<reference evidence="3" key="1">
    <citation type="journal article" date="2013" name="Science">
        <title>The Amborella genome and the evolution of flowering plants.</title>
        <authorList>
            <consortium name="Amborella Genome Project"/>
        </authorList>
    </citation>
    <scope>NUCLEOTIDE SEQUENCE [LARGE SCALE GENOMIC DNA]</scope>
</reference>
<gene>
    <name evidence="2" type="ORF">AMTR_s00045p00227260</name>
</gene>
<dbReference type="STRING" id="13333.W1P2W3"/>
<sequence length="424" mass="47836">MFSHLSEDIILNIFLKLEDDPRHWACLACVCTRFSTIIRTICWKHKCLTTIPAIVYDLLQRNPLSLSTMADEPPGGWSALQKVAVCCPGLLHAGVLFESSDFGLERAIGPHEEFALISLPTKEKVFSPQRPKITGIQDPKNPSLQKPHFSLQNPQLPSLHEPKNPSLQKPQLSLQNAENPSLKEPQFATLHDPKNPPLQNPLFSLQDPKNPSLSTGEGPSNTQNSAIVSLNSDCSWSLFDDLYSDTVYDVSEIQKDGVSREIDVGMGGAIRPSLDQERENVITNECKRRKKCHFVNSHLASGVWNLSREQGNKLLASRFRGDCLYICDWPGCLHAEEKRNYRVFRGVFKNFKRSRVWRNIKDTKASKTSLNCAFCSCKGTWDLLSSFCLRTLFEYHDDGEPAVRAYVCENGHVSGAWTDWPMYT</sequence>
<evidence type="ECO:0000256" key="1">
    <source>
        <dbReference type="SAM" id="MobiDB-lite"/>
    </source>
</evidence>
<dbReference type="GO" id="GO:0048573">
    <property type="term" value="P:photoperiodism, flowering"/>
    <property type="evidence" value="ECO:0007669"/>
    <property type="project" value="EnsemblPlants"/>
</dbReference>
<dbReference type="EMBL" id="KI394661">
    <property type="protein sequence ID" value="ERN02248.1"/>
    <property type="molecule type" value="Genomic_DNA"/>
</dbReference>
<dbReference type="Gramene" id="ERN02248">
    <property type="protein sequence ID" value="ERN02248"/>
    <property type="gene ID" value="AMTR_s00045p00227260"/>
</dbReference>
<dbReference type="GO" id="GO:0010099">
    <property type="term" value="P:regulation of photomorphogenesis"/>
    <property type="evidence" value="ECO:0000318"/>
    <property type="project" value="GO_Central"/>
</dbReference>
<feature type="compositionally biased region" description="Polar residues" evidence="1">
    <location>
        <begin position="201"/>
        <end position="226"/>
    </location>
</feature>
<dbReference type="SUPFAM" id="SSF81383">
    <property type="entry name" value="F-box domain"/>
    <property type="match status" value="1"/>
</dbReference>
<dbReference type="PANTHER" id="PTHR31348:SF4">
    <property type="entry name" value="PHYTOCHROME A-ASSOCIATED F-BOX PROTEIN"/>
    <property type="match status" value="1"/>
</dbReference>
<feature type="region of interest" description="Disordered" evidence="1">
    <location>
        <begin position="186"/>
        <end position="226"/>
    </location>
</feature>
<dbReference type="InterPro" id="IPR040267">
    <property type="entry name" value="EID1-like"/>
</dbReference>
<evidence type="ECO:0000313" key="3">
    <source>
        <dbReference type="Proteomes" id="UP000017836"/>
    </source>
</evidence>
<evidence type="ECO:0000313" key="2">
    <source>
        <dbReference type="EMBL" id="ERN02248.1"/>
    </source>
</evidence>
<dbReference type="InterPro" id="IPR036047">
    <property type="entry name" value="F-box-like_dom_sf"/>
</dbReference>
<dbReference type="PANTHER" id="PTHR31348">
    <property type="entry name" value="EID1-LIKE F-BOX PROTEIN 2-RELATED"/>
    <property type="match status" value="1"/>
</dbReference>
<dbReference type="HOGENOM" id="CLU_049819_0_0_1"/>
<dbReference type="OMA" id="RNVCCKT"/>
<name>W1P2W3_AMBTC</name>
<dbReference type="eggNOG" id="ENOG502QQ62">
    <property type="taxonomic scope" value="Eukaryota"/>
</dbReference>
<keyword evidence="3" id="KW-1185">Reference proteome</keyword>
<dbReference type="GO" id="GO:0005634">
    <property type="term" value="C:nucleus"/>
    <property type="evidence" value="ECO:0000318"/>
    <property type="project" value="GO_Central"/>
</dbReference>
<protein>
    <recommendedName>
        <fullName evidence="4">F-box domain-containing protein</fullName>
    </recommendedName>
</protein>
<dbReference type="GO" id="GO:0009585">
    <property type="term" value="P:red, far-red light phototransduction"/>
    <property type="evidence" value="ECO:0000318"/>
    <property type="project" value="GO_Central"/>
</dbReference>
<dbReference type="AlphaFoldDB" id="W1P2W3"/>